<evidence type="ECO:0000313" key="2">
    <source>
        <dbReference type="EMBL" id="KAK4015135.1"/>
    </source>
</evidence>
<feature type="region of interest" description="Disordered" evidence="1">
    <location>
        <begin position="1"/>
        <end position="33"/>
    </location>
</feature>
<proteinExistence type="predicted"/>
<comment type="caution">
    <text evidence="2">The sequence shown here is derived from an EMBL/GenBank/DDBJ whole genome shotgun (WGS) entry which is preliminary data.</text>
</comment>
<sequence>MSISTQMEKSRNTPERRVSTRSNDKRAAGMRSRITTSSSLRSLRFPHFFFFFIHLHFLNVGASAAAGATSRGYTTQKVLVFHSPYHTIRNQQQS</sequence>
<reference evidence="2 3" key="1">
    <citation type="journal article" date="2023" name="Nucleic Acids Res.">
        <title>The hologenome of Daphnia magna reveals possible DNA methylation and microbiome-mediated evolution of the host genome.</title>
        <authorList>
            <person name="Chaturvedi A."/>
            <person name="Li X."/>
            <person name="Dhandapani V."/>
            <person name="Marshall H."/>
            <person name="Kissane S."/>
            <person name="Cuenca-Cambronero M."/>
            <person name="Asole G."/>
            <person name="Calvet F."/>
            <person name="Ruiz-Romero M."/>
            <person name="Marangio P."/>
            <person name="Guigo R."/>
            <person name="Rago D."/>
            <person name="Mirbahai L."/>
            <person name="Eastwood N."/>
            <person name="Colbourne J.K."/>
            <person name="Zhou J."/>
            <person name="Mallon E."/>
            <person name="Orsini L."/>
        </authorList>
    </citation>
    <scope>NUCLEOTIDE SEQUENCE [LARGE SCALE GENOMIC DNA]</scope>
    <source>
        <strain evidence="2">LRV0_1</strain>
    </source>
</reference>
<dbReference type="EMBL" id="JAOYFB010000005">
    <property type="protein sequence ID" value="KAK4015135.1"/>
    <property type="molecule type" value="Genomic_DNA"/>
</dbReference>
<keyword evidence="3" id="KW-1185">Reference proteome</keyword>
<protein>
    <submittedName>
        <fullName evidence="2">Uncharacterized protein</fullName>
    </submittedName>
</protein>
<accession>A0ABQ9ZQC3</accession>
<organism evidence="2 3">
    <name type="scientific">Daphnia magna</name>
    <dbReference type="NCBI Taxonomy" id="35525"/>
    <lineage>
        <taxon>Eukaryota</taxon>
        <taxon>Metazoa</taxon>
        <taxon>Ecdysozoa</taxon>
        <taxon>Arthropoda</taxon>
        <taxon>Crustacea</taxon>
        <taxon>Branchiopoda</taxon>
        <taxon>Diplostraca</taxon>
        <taxon>Cladocera</taxon>
        <taxon>Anomopoda</taxon>
        <taxon>Daphniidae</taxon>
        <taxon>Daphnia</taxon>
    </lineage>
</organism>
<feature type="compositionally biased region" description="Basic and acidic residues" evidence="1">
    <location>
        <begin position="8"/>
        <end position="27"/>
    </location>
</feature>
<name>A0ABQ9ZQC3_9CRUS</name>
<evidence type="ECO:0000256" key="1">
    <source>
        <dbReference type="SAM" id="MobiDB-lite"/>
    </source>
</evidence>
<evidence type="ECO:0000313" key="3">
    <source>
        <dbReference type="Proteomes" id="UP001234178"/>
    </source>
</evidence>
<gene>
    <name evidence="2" type="ORF">OUZ56_030124</name>
</gene>
<dbReference type="Proteomes" id="UP001234178">
    <property type="component" value="Unassembled WGS sequence"/>
</dbReference>